<keyword evidence="15" id="KW-0460">Magnesium</keyword>
<dbReference type="FunFam" id="1.10.510.10:FF:000104">
    <property type="entry name" value="serine/threonine-protein kinase MAK isoform X1"/>
    <property type="match status" value="1"/>
</dbReference>
<dbReference type="CDD" id="cd07830">
    <property type="entry name" value="STKc_MAK_like"/>
    <property type="match status" value="1"/>
</dbReference>
<comment type="catalytic activity">
    <reaction evidence="20">
        <text>L-seryl-[protein] + ATP = O-phospho-L-seryl-[protein] + ADP + H(+)</text>
        <dbReference type="Rhea" id="RHEA:17989"/>
        <dbReference type="Rhea" id="RHEA-COMP:9863"/>
        <dbReference type="Rhea" id="RHEA-COMP:11604"/>
        <dbReference type="ChEBI" id="CHEBI:15378"/>
        <dbReference type="ChEBI" id="CHEBI:29999"/>
        <dbReference type="ChEBI" id="CHEBI:30616"/>
        <dbReference type="ChEBI" id="CHEBI:83421"/>
        <dbReference type="ChEBI" id="CHEBI:456216"/>
        <dbReference type="EC" id="2.7.11.1"/>
    </reaction>
</comment>
<dbReference type="PROSITE" id="PS50011">
    <property type="entry name" value="PROTEIN_KINASE_DOM"/>
    <property type="match status" value="1"/>
</dbReference>
<dbReference type="PANTHER" id="PTHR24055">
    <property type="entry name" value="MITOGEN-ACTIVATED PROTEIN KINASE"/>
    <property type="match status" value="1"/>
</dbReference>
<evidence type="ECO:0000256" key="5">
    <source>
        <dbReference type="ARBA" id="ARBA00006485"/>
    </source>
</evidence>
<dbReference type="InterPro" id="IPR050117">
    <property type="entry name" value="MAPK"/>
</dbReference>
<dbReference type="Pfam" id="PF00069">
    <property type="entry name" value="Pkinase"/>
    <property type="match status" value="1"/>
</dbReference>
<keyword evidence="8" id="KW-0723">Serine/threonine-protein kinase</keyword>
<dbReference type="SMART" id="SM00220">
    <property type="entry name" value="S_TKc"/>
    <property type="match status" value="1"/>
</dbReference>
<evidence type="ECO:0000256" key="17">
    <source>
        <dbReference type="ARBA" id="ARBA00023242"/>
    </source>
</evidence>
<evidence type="ECO:0000256" key="11">
    <source>
        <dbReference type="ARBA" id="ARBA00022723"/>
    </source>
</evidence>
<comment type="subcellular location">
    <subcellularLocation>
        <location evidence="3">Cell projection</location>
        <location evidence="3">Cilium</location>
    </subcellularLocation>
    <subcellularLocation>
        <location evidence="4">Cytoplasm</location>
        <location evidence="4">Cytoskeleton</location>
    </subcellularLocation>
    <subcellularLocation>
        <location evidence="2">Nucleus</location>
    </subcellularLocation>
</comment>
<dbReference type="AlphaFoldDB" id="A0A9N9RHK7"/>
<keyword evidence="18" id="KW-0966">Cell projection</keyword>
<keyword evidence="10" id="KW-0808">Transferase</keyword>
<name>A0A9N9RHK7_9DIPT</name>
<comment type="similarity">
    <text evidence="5">Belongs to the protein kinase superfamily. CMGC Ser/Thr protein kinase family. CDC2/CDKX subfamily.</text>
</comment>
<evidence type="ECO:0000313" key="24">
    <source>
        <dbReference type="EMBL" id="CAG9797029.1"/>
    </source>
</evidence>
<feature type="region of interest" description="Disordered" evidence="22">
    <location>
        <begin position="459"/>
        <end position="482"/>
    </location>
</feature>
<dbReference type="GO" id="GO:0005524">
    <property type="term" value="F:ATP binding"/>
    <property type="evidence" value="ECO:0007669"/>
    <property type="project" value="UniProtKB-UniRule"/>
</dbReference>
<keyword evidence="9" id="KW-0597">Phosphoprotein</keyword>
<dbReference type="Gene3D" id="1.10.510.10">
    <property type="entry name" value="Transferase(Phosphotransferase) domain 1"/>
    <property type="match status" value="1"/>
</dbReference>
<keyword evidence="25" id="KW-1185">Reference proteome</keyword>
<dbReference type="FunFam" id="3.30.200.20:FF:000071">
    <property type="entry name" value="serine/threonine-protein kinase MAK isoform X1"/>
    <property type="match status" value="1"/>
</dbReference>
<keyword evidence="16" id="KW-0206">Cytoskeleton</keyword>
<evidence type="ECO:0000256" key="18">
    <source>
        <dbReference type="ARBA" id="ARBA00023273"/>
    </source>
</evidence>
<evidence type="ECO:0000256" key="20">
    <source>
        <dbReference type="ARBA" id="ARBA00048679"/>
    </source>
</evidence>
<evidence type="ECO:0000256" key="3">
    <source>
        <dbReference type="ARBA" id="ARBA00004138"/>
    </source>
</evidence>
<keyword evidence="11" id="KW-0479">Metal-binding</keyword>
<keyword evidence="12 21" id="KW-0547">Nucleotide-binding</keyword>
<dbReference type="GO" id="GO:0046872">
    <property type="term" value="F:metal ion binding"/>
    <property type="evidence" value="ECO:0007669"/>
    <property type="project" value="UniProtKB-KW"/>
</dbReference>
<dbReference type="InterPro" id="IPR000719">
    <property type="entry name" value="Prot_kinase_dom"/>
</dbReference>
<gene>
    <name evidence="24" type="ORF">CHIRRI_LOCUS30</name>
</gene>
<feature type="compositionally biased region" description="Basic and acidic residues" evidence="22">
    <location>
        <begin position="401"/>
        <end position="413"/>
    </location>
</feature>
<evidence type="ECO:0000256" key="13">
    <source>
        <dbReference type="ARBA" id="ARBA00022777"/>
    </source>
</evidence>
<protein>
    <recommendedName>
        <fullName evidence="6">non-specific serine/threonine protein kinase</fullName>
        <ecNumber evidence="6">2.7.11.1</ecNumber>
    </recommendedName>
</protein>
<evidence type="ECO:0000256" key="14">
    <source>
        <dbReference type="ARBA" id="ARBA00022840"/>
    </source>
</evidence>
<reference evidence="24" key="2">
    <citation type="submission" date="2022-10" db="EMBL/GenBank/DDBJ databases">
        <authorList>
            <consortium name="ENA_rothamsted_submissions"/>
            <consortium name="culmorum"/>
            <person name="King R."/>
        </authorList>
    </citation>
    <scope>NUCLEOTIDE SEQUENCE</scope>
</reference>
<feature type="compositionally biased region" description="Low complexity" evidence="22">
    <location>
        <begin position="414"/>
        <end position="423"/>
    </location>
</feature>
<evidence type="ECO:0000256" key="1">
    <source>
        <dbReference type="ARBA" id="ARBA00001946"/>
    </source>
</evidence>
<dbReference type="InterPro" id="IPR011009">
    <property type="entry name" value="Kinase-like_dom_sf"/>
</dbReference>
<evidence type="ECO:0000256" key="6">
    <source>
        <dbReference type="ARBA" id="ARBA00012513"/>
    </source>
</evidence>
<evidence type="ECO:0000256" key="4">
    <source>
        <dbReference type="ARBA" id="ARBA00004245"/>
    </source>
</evidence>
<dbReference type="InterPro" id="IPR008271">
    <property type="entry name" value="Ser/Thr_kinase_AS"/>
</dbReference>
<dbReference type="PROSITE" id="PS00108">
    <property type="entry name" value="PROTEIN_KINASE_ST"/>
    <property type="match status" value="1"/>
</dbReference>
<feature type="domain" description="Protein kinase" evidence="23">
    <location>
        <begin position="4"/>
        <end position="284"/>
    </location>
</feature>
<dbReference type="GO" id="GO:0005634">
    <property type="term" value="C:nucleus"/>
    <property type="evidence" value="ECO:0007669"/>
    <property type="project" value="UniProtKB-SubCell"/>
</dbReference>
<reference evidence="24" key="1">
    <citation type="submission" date="2022-01" db="EMBL/GenBank/DDBJ databases">
        <authorList>
            <person name="King R."/>
        </authorList>
    </citation>
    <scope>NUCLEOTIDE SEQUENCE</scope>
</reference>
<dbReference type="OrthoDB" id="2158884at2759"/>
<keyword evidence="13" id="KW-0418">Kinase</keyword>
<dbReference type="InterPro" id="IPR017441">
    <property type="entry name" value="Protein_kinase_ATP_BS"/>
</dbReference>
<proteinExistence type="inferred from homology"/>
<evidence type="ECO:0000256" key="7">
    <source>
        <dbReference type="ARBA" id="ARBA00022490"/>
    </source>
</evidence>
<evidence type="ECO:0000256" key="19">
    <source>
        <dbReference type="ARBA" id="ARBA00047899"/>
    </source>
</evidence>
<evidence type="ECO:0000256" key="8">
    <source>
        <dbReference type="ARBA" id="ARBA00022527"/>
    </source>
</evidence>
<dbReference type="GO" id="GO:0004674">
    <property type="term" value="F:protein serine/threonine kinase activity"/>
    <property type="evidence" value="ECO:0007669"/>
    <property type="project" value="UniProtKB-KW"/>
</dbReference>
<comment type="catalytic activity">
    <reaction evidence="19">
        <text>L-threonyl-[protein] + ATP = O-phospho-L-threonyl-[protein] + ADP + H(+)</text>
        <dbReference type="Rhea" id="RHEA:46608"/>
        <dbReference type="Rhea" id="RHEA-COMP:11060"/>
        <dbReference type="Rhea" id="RHEA-COMP:11605"/>
        <dbReference type="ChEBI" id="CHEBI:15378"/>
        <dbReference type="ChEBI" id="CHEBI:30013"/>
        <dbReference type="ChEBI" id="CHEBI:30616"/>
        <dbReference type="ChEBI" id="CHEBI:61977"/>
        <dbReference type="ChEBI" id="CHEBI:456216"/>
        <dbReference type="EC" id="2.7.11.1"/>
    </reaction>
</comment>
<organism evidence="24 25">
    <name type="scientific">Chironomus riparius</name>
    <dbReference type="NCBI Taxonomy" id="315576"/>
    <lineage>
        <taxon>Eukaryota</taxon>
        <taxon>Metazoa</taxon>
        <taxon>Ecdysozoa</taxon>
        <taxon>Arthropoda</taxon>
        <taxon>Hexapoda</taxon>
        <taxon>Insecta</taxon>
        <taxon>Pterygota</taxon>
        <taxon>Neoptera</taxon>
        <taxon>Endopterygota</taxon>
        <taxon>Diptera</taxon>
        <taxon>Nematocera</taxon>
        <taxon>Chironomoidea</taxon>
        <taxon>Chironomidae</taxon>
        <taxon>Chironominae</taxon>
        <taxon>Chironomus</taxon>
    </lineage>
</organism>
<feature type="region of interest" description="Disordered" evidence="22">
    <location>
        <begin position="395"/>
        <end position="433"/>
    </location>
</feature>
<accession>A0A9N9RHK7</accession>
<dbReference type="Gene3D" id="3.30.200.20">
    <property type="entry name" value="Phosphorylase Kinase, domain 1"/>
    <property type="match status" value="1"/>
</dbReference>
<dbReference type="EC" id="2.7.11.1" evidence="6"/>
<evidence type="ECO:0000256" key="16">
    <source>
        <dbReference type="ARBA" id="ARBA00023212"/>
    </source>
</evidence>
<keyword evidence="14 21" id="KW-0067">ATP-binding</keyword>
<evidence type="ECO:0000256" key="9">
    <source>
        <dbReference type="ARBA" id="ARBA00022553"/>
    </source>
</evidence>
<evidence type="ECO:0000313" key="25">
    <source>
        <dbReference type="Proteomes" id="UP001153620"/>
    </source>
</evidence>
<evidence type="ECO:0000256" key="22">
    <source>
        <dbReference type="SAM" id="MobiDB-lite"/>
    </source>
</evidence>
<evidence type="ECO:0000259" key="23">
    <source>
        <dbReference type="PROSITE" id="PS50011"/>
    </source>
</evidence>
<evidence type="ECO:0000256" key="10">
    <source>
        <dbReference type="ARBA" id="ARBA00022679"/>
    </source>
</evidence>
<keyword evidence="17" id="KW-0539">Nucleus</keyword>
<dbReference type="EMBL" id="OU895877">
    <property type="protein sequence ID" value="CAG9797029.1"/>
    <property type="molecule type" value="Genomic_DNA"/>
</dbReference>
<keyword evidence="7" id="KW-0963">Cytoplasm</keyword>
<dbReference type="GO" id="GO:0005856">
    <property type="term" value="C:cytoskeleton"/>
    <property type="evidence" value="ECO:0007669"/>
    <property type="project" value="UniProtKB-SubCell"/>
</dbReference>
<dbReference type="GO" id="GO:0005929">
    <property type="term" value="C:cilium"/>
    <property type="evidence" value="ECO:0007669"/>
    <property type="project" value="UniProtKB-SubCell"/>
</dbReference>
<evidence type="ECO:0000256" key="21">
    <source>
        <dbReference type="PROSITE-ProRule" id="PRU10141"/>
    </source>
</evidence>
<feature type="binding site" evidence="21">
    <location>
        <position position="33"/>
    </location>
    <ligand>
        <name>ATP</name>
        <dbReference type="ChEBI" id="CHEBI:30616"/>
    </ligand>
</feature>
<sequence length="685" mass="78711">MNRYMILSQLGDGTYGTVVLGQRKDNNEKVAIKRMKRKYYSWEEAMALREVKSLKKLSHANVVKLKEVIRENDILYFVFEYMHENLYQLIKDRETHFPENTIKIILLQIFAGLAFMHRHGFFHRDLKPENLLCNGPELVKIADFGLAREIRSRPPYTDYVSTRWYRAPEVLLHSTRYSSAIDLWAIGCIASELYTFRPIFPGSSEVDQLFKICSIMGTPDKNEWSEGHRLAAAIQFRFPECPKIPLTSVITRASQQGLHLIEDLLCWDPDKRPNAQQSQRYPYFMNVKNTTSASIRPQVLQQSALQNGRLSIMDVEALDNTALMNRFNVNSKFSTNNDINDTNSIMNGSKMAQKDEKGFLIDTSSNDTKKSGKSFTKFQSNFSILNDMFNNMKTDTNNNDKILKDKNQKHTENNKSPSSCNPSKKMEDADRLSEKEKINDVFLNLLKDQKDPVEYNSTYNSSTSFYLHEPKPSQQTRVRQKNDSGISFKMLSKGVRDNSFDEGFFDSLNNGGRKSKASAKDGVVKDWDEGMEDDELASILGSKIKSAKRPNNDINLDDIFDSFYSKEVTKYPTTVPITKATTRNNGDLYDISNDSKHLSASVALQRRRQSTQQIFLSNNKSVLNGNSQATEYKLNNIPVKLFSWEEPQKLQEEKPFKIVQQNGSFNDATKMANFRTDWSAKYLYK</sequence>
<dbReference type="PROSITE" id="PS00107">
    <property type="entry name" value="PROTEIN_KINASE_ATP"/>
    <property type="match status" value="1"/>
</dbReference>
<evidence type="ECO:0000256" key="15">
    <source>
        <dbReference type="ARBA" id="ARBA00022842"/>
    </source>
</evidence>
<dbReference type="Proteomes" id="UP001153620">
    <property type="component" value="Chromosome 1"/>
</dbReference>
<dbReference type="SUPFAM" id="SSF56112">
    <property type="entry name" value="Protein kinase-like (PK-like)"/>
    <property type="match status" value="1"/>
</dbReference>
<comment type="cofactor">
    <cofactor evidence="1">
        <name>Mg(2+)</name>
        <dbReference type="ChEBI" id="CHEBI:18420"/>
    </cofactor>
</comment>
<evidence type="ECO:0000256" key="12">
    <source>
        <dbReference type="ARBA" id="ARBA00022741"/>
    </source>
</evidence>
<evidence type="ECO:0000256" key="2">
    <source>
        <dbReference type="ARBA" id="ARBA00004123"/>
    </source>
</evidence>
<feature type="compositionally biased region" description="Basic and acidic residues" evidence="22">
    <location>
        <begin position="424"/>
        <end position="433"/>
    </location>
</feature>